<protein>
    <submittedName>
        <fullName evidence="4">Fumarate hydratase</fullName>
    </submittedName>
</protein>
<evidence type="ECO:0000313" key="5">
    <source>
        <dbReference type="Proteomes" id="UP000095247"/>
    </source>
</evidence>
<dbReference type="InterPro" id="IPR004647">
    <property type="entry name" value="Fe-S_hydro-lyase_TtdB-typ_cat"/>
</dbReference>
<reference evidence="4 5" key="1">
    <citation type="submission" date="2016-08" db="EMBL/GenBank/DDBJ databases">
        <title>Characterization and recognition of Brachyspira hampsonii sp. nov., a novel intestinal spirochete that is pathogenic to pigs.</title>
        <authorList>
            <person name="Mirajkar N."/>
            <person name="La T."/>
            <person name="Phillips N."/>
            <person name="Hampson D."/>
            <person name="Gebhart C."/>
        </authorList>
    </citation>
    <scope>NUCLEOTIDE SEQUENCE [LARGE SCALE GENOMIC DNA]</scope>
    <source>
        <strain evidence="4 5">P280/1</strain>
    </source>
</reference>
<proteinExistence type="inferred from homology"/>
<evidence type="ECO:0000313" key="4">
    <source>
        <dbReference type="EMBL" id="OEJ14919.1"/>
    </source>
</evidence>
<sequence length="176" mass="19144">MEVKKLKSPLTKEVLSVLKAGDMVSLTGIIYTARDAAHKRLIEMIDKNEKLPFDLQNQTVFYAGPSPNKPNEVIGSVGPTTSYRMDAYSPKLIELGLLSMIGKGKRGKEVIDAIVKYGGCYFTAIGGAAAYMSNCVKESKIIAFEDLGTEAIREMLVEDMPLIVTIDSHGNNALTV</sequence>
<dbReference type="RefSeq" id="WP_069726412.1">
    <property type="nucleotide sequence ID" value="NZ_MDCO01000009.1"/>
</dbReference>
<dbReference type="SUPFAM" id="SSF117457">
    <property type="entry name" value="FumA C-terminal domain-like"/>
    <property type="match status" value="1"/>
</dbReference>
<comment type="similarity">
    <text evidence="1">Belongs to the class-I fumarase family.</text>
</comment>
<dbReference type="AlphaFoldDB" id="A0A1E5NFG9"/>
<dbReference type="PANTHER" id="PTHR43351">
    <property type="entry name" value="L(+)-TARTRATE DEHYDRATASE SUBUNIT BETA"/>
    <property type="match status" value="1"/>
</dbReference>
<dbReference type="NCBIfam" id="TIGR00723">
    <property type="entry name" value="ttdB_fumA_fumB"/>
    <property type="match status" value="1"/>
</dbReference>
<dbReference type="NCBIfam" id="NF005310">
    <property type="entry name" value="PRK06842.1"/>
    <property type="match status" value="1"/>
</dbReference>
<dbReference type="PANTHER" id="PTHR43351:SF2">
    <property type="entry name" value="L(+)-TARTRATE DEHYDRATASE SUBUNIT BETA-RELATED"/>
    <property type="match status" value="1"/>
</dbReference>
<dbReference type="Gene3D" id="3.20.130.10">
    <property type="entry name" value="Fe-S hydro-lyase, tartrate dehydratase beta-type, catalytic domain"/>
    <property type="match status" value="1"/>
</dbReference>
<evidence type="ECO:0000259" key="3">
    <source>
        <dbReference type="Pfam" id="PF05683"/>
    </source>
</evidence>
<feature type="domain" description="Fe-S hydro-lyase tartrate dehydratase beta-type catalytic" evidence="3">
    <location>
        <begin position="5"/>
        <end position="173"/>
    </location>
</feature>
<dbReference type="InterPro" id="IPR036660">
    <property type="entry name" value="Fe-S_hydroAse_TtdB_cat_sf"/>
</dbReference>
<accession>A0A1E5NFG9</accession>
<organism evidence="4 5">
    <name type="scientific">Brachyspira hampsonii</name>
    <dbReference type="NCBI Taxonomy" id="1287055"/>
    <lineage>
        <taxon>Bacteria</taxon>
        <taxon>Pseudomonadati</taxon>
        <taxon>Spirochaetota</taxon>
        <taxon>Spirochaetia</taxon>
        <taxon>Brachyspirales</taxon>
        <taxon>Brachyspiraceae</taxon>
        <taxon>Brachyspira</taxon>
    </lineage>
</organism>
<name>A0A1E5NFG9_9SPIR</name>
<comment type="caution">
    <text evidence="4">The sequence shown here is derived from an EMBL/GenBank/DDBJ whole genome shotgun (WGS) entry which is preliminary data.</text>
</comment>
<keyword evidence="2" id="KW-0456">Lyase</keyword>
<gene>
    <name evidence="4" type="ORF">BFL38_08795</name>
</gene>
<evidence type="ECO:0000256" key="1">
    <source>
        <dbReference type="ARBA" id="ARBA00008876"/>
    </source>
</evidence>
<dbReference type="GO" id="GO:0016836">
    <property type="term" value="F:hydro-lyase activity"/>
    <property type="evidence" value="ECO:0007669"/>
    <property type="project" value="InterPro"/>
</dbReference>
<dbReference type="EMBL" id="MDCO01000009">
    <property type="protein sequence ID" value="OEJ14919.1"/>
    <property type="molecule type" value="Genomic_DNA"/>
</dbReference>
<evidence type="ECO:0000256" key="2">
    <source>
        <dbReference type="ARBA" id="ARBA00023239"/>
    </source>
</evidence>
<dbReference type="Pfam" id="PF05683">
    <property type="entry name" value="Fumerase_C"/>
    <property type="match status" value="1"/>
</dbReference>
<dbReference type="Proteomes" id="UP000095247">
    <property type="component" value="Unassembled WGS sequence"/>
</dbReference>